<reference evidence="2 3" key="1">
    <citation type="journal article" date="2016" name="Nat. Commun.">
        <title>Thousands of microbial genomes shed light on interconnected biogeochemical processes in an aquifer system.</title>
        <authorList>
            <person name="Anantharaman K."/>
            <person name="Brown C.T."/>
            <person name="Hug L.A."/>
            <person name="Sharon I."/>
            <person name="Castelle C.J."/>
            <person name="Probst A.J."/>
            <person name="Thomas B.C."/>
            <person name="Singh A."/>
            <person name="Wilkins M.J."/>
            <person name="Karaoz U."/>
            <person name="Brodie E.L."/>
            <person name="Williams K.H."/>
            <person name="Hubbard S.S."/>
            <person name="Banfield J.F."/>
        </authorList>
    </citation>
    <scope>NUCLEOTIDE SEQUENCE [LARGE SCALE GENOMIC DNA]</scope>
</reference>
<dbReference type="AlphaFoldDB" id="A0A1F7Y3I7"/>
<organism evidence="2 3">
    <name type="scientific">Candidatus Woesebacteria bacterium RIFCSPHIGHO2_01_FULL_38_9b</name>
    <dbReference type="NCBI Taxonomy" id="1802493"/>
    <lineage>
        <taxon>Bacteria</taxon>
        <taxon>Candidatus Woeseibacteriota</taxon>
    </lineage>
</organism>
<comment type="caution">
    <text evidence="2">The sequence shown here is derived from an EMBL/GenBank/DDBJ whole genome shotgun (WGS) entry which is preliminary data.</text>
</comment>
<dbReference type="PANTHER" id="PTHR38813:SF1">
    <property type="entry name" value="TOXIN RELE1-RELATED"/>
    <property type="match status" value="1"/>
</dbReference>
<dbReference type="Pfam" id="PF05016">
    <property type="entry name" value="ParE_toxin"/>
    <property type="match status" value="1"/>
</dbReference>
<dbReference type="InterPro" id="IPR035093">
    <property type="entry name" value="RelE/ParE_toxin_dom_sf"/>
</dbReference>
<dbReference type="InterPro" id="IPR052747">
    <property type="entry name" value="TA_system_RelE_toxin"/>
</dbReference>
<accession>A0A1F7Y3I7</accession>
<dbReference type="InterPro" id="IPR007712">
    <property type="entry name" value="RelE/ParE_toxin"/>
</dbReference>
<evidence type="ECO:0008006" key="4">
    <source>
        <dbReference type="Google" id="ProtNLM"/>
    </source>
</evidence>
<dbReference type="Proteomes" id="UP000178750">
    <property type="component" value="Unassembled WGS sequence"/>
</dbReference>
<dbReference type="Gene3D" id="3.30.2310.20">
    <property type="entry name" value="RelE-like"/>
    <property type="match status" value="1"/>
</dbReference>
<dbReference type="EMBL" id="MGGF01000035">
    <property type="protein sequence ID" value="OGM21469.1"/>
    <property type="molecule type" value="Genomic_DNA"/>
</dbReference>
<gene>
    <name evidence="2" type="ORF">A2863_00625</name>
</gene>
<keyword evidence="1" id="KW-1277">Toxin-antitoxin system</keyword>
<protein>
    <recommendedName>
        <fullName evidence="4">Plasmid stabilization protein</fullName>
    </recommendedName>
</protein>
<evidence type="ECO:0000313" key="2">
    <source>
        <dbReference type="EMBL" id="OGM21469.1"/>
    </source>
</evidence>
<dbReference type="SUPFAM" id="SSF143011">
    <property type="entry name" value="RelE-like"/>
    <property type="match status" value="1"/>
</dbReference>
<dbReference type="PANTHER" id="PTHR38813">
    <property type="match status" value="1"/>
</dbReference>
<evidence type="ECO:0000313" key="3">
    <source>
        <dbReference type="Proteomes" id="UP000178750"/>
    </source>
</evidence>
<proteinExistence type="predicted"/>
<name>A0A1F7Y3I7_9BACT</name>
<sequence>MRYKIFYHRNFFKEVGKIPSQHQENVKEILRRVLQNPTQIPQNTKILKGYKQVFRTRIGKLRLIYYIDHKNKLVRVLGIDTRGNVYKIIRRLLN</sequence>
<evidence type="ECO:0000256" key="1">
    <source>
        <dbReference type="ARBA" id="ARBA00022649"/>
    </source>
</evidence>